<evidence type="ECO:0000313" key="1">
    <source>
        <dbReference type="EMBL" id="KAH9699110.1"/>
    </source>
</evidence>
<dbReference type="EMBL" id="CM039177">
    <property type="protein sequence ID" value="KAH9699110.1"/>
    <property type="molecule type" value="Genomic_DNA"/>
</dbReference>
<protein>
    <submittedName>
        <fullName evidence="1">Uncharacterized protein</fullName>
    </submittedName>
</protein>
<reference evidence="2" key="1">
    <citation type="journal article" date="2023" name="Hortic. Res.">
        <title>A chromosome-level phased genome enabling allele-level studies in sweet orange: a case study on citrus Huanglongbing tolerance.</title>
        <authorList>
            <person name="Wu B."/>
            <person name="Yu Q."/>
            <person name="Deng Z."/>
            <person name="Duan Y."/>
            <person name="Luo F."/>
            <person name="Gmitter F. Jr."/>
        </authorList>
    </citation>
    <scope>NUCLEOTIDE SEQUENCE [LARGE SCALE GENOMIC DNA]</scope>
    <source>
        <strain evidence="2">cv. Valencia</strain>
    </source>
</reference>
<sequence>MTEGTRAHDQRRLEESVHQLQEASNQQAMELKEFSQMMAAISLKLDQMMGTSGASGTRSEGGSSISTKPRTGSNSGMYNSQMRFSKLNFPTFEGENPSGWVYKCERFFKYNGVEESDMVGLATIHLEGKALEWFQGYEVAIAEPSWRQFSTDLMARFGPGTYDNPVGQLSKLRQTSTVRLYQEQFEALVARTRGLPEDFFVQCFVSGLRDAIKNQVAMFQPKTLIQAVGLALLQESTLEAMIKEAKASTRTMSSHVIPTVESKRNFMGQIPPIKRISAAEMQERRANKLCYYCDEKFEPGHKCKQRQIYLLEGEDDAELSDEGNKIGDDEEDHLVSLHAMSGAVSHQTMRIKGNIKKKGIIILIDSGSTHNFLDVSVAKWTGCEVQQDKPLMMAVANGSKIASAATCKQLVWSMQGREFRADMRLIPLGGCDMVLGIQWLSQLGPILWDFKNLWMEFKWEGRRMVLRGSTAGPLKLVSAIHMQKDLKQVPQVAAAHIFSLLLEPCINSTTTEIITDEPAELQHLLKKYHGVFMEPKVKKKDDTWRMCVDYRALNSITIKDKFPIPVIDELLDELHGAKFFSKLDLRSGYHQIRVHPDDILKTAFRTHEGHYEFLVMPFGLTNAPSTFQSLMNEIFQPFLRKFVLVFFDDILVYSKNWVEHMKQLELVLETLLKNHLFVKKSKCSFGKEQVEYLGHLISEQGVATDPAKIGSMKCWPSPNSLKALRGFLGLTGYYRRFIKDYGKISRPLTDLLRKDNFLWNHTAEEAFNNLKSAMCTSPVLAMPDFQKTFVLECDASGEGIRAVLSQEGRPISYLSKALSPKNLGLSAYEKEMLAVVFAVQKWRPYLLGKHFKVLTDHFSLKYIGRENKAADALSQLQESPENAMVMAISLPIALKQLIISEAHGGTEGGHSGVKKTLDRVKRSFYWKRMRREICSFVAACDNCQRNKHENVLSPGLLQPLPIPEHNWTDISMDFIEGLPKSSGKQIIFVVVDRLSKYVYFMPLSHPYTALDVAQLFLDNVYKLHGLPNSIVSDRDKVFTSTFWQSLFSLLNVNLLMSTAYHPQTDGQTEVVNKCLEQYLRCMTGDRPKEWVKWLSLAEWWYNTSYHLSTRMTPFEVVYSRPPPSYIAYVPGTSTVAAVDLSLKDRDAMIRLLKANLVDAQARMKLYADKKKSERKFEVGDMVFLRLQPYKQVSLSIHSNRKLSPRFYGPYKVIQKFGHVAYKLELPIESKIHPVFHVSCLKKKVGEAVTPITELPTIREDGHLQLVPDSVLDRRVVKRSNRPYMQWLVQWSNSFPEDATWEDAVKIQEKFPLFKP</sequence>
<gene>
    <name evidence="1" type="ORF">KPL71_024219</name>
</gene>
<accession>A0ACB8IS13</accession>
<organism evidence="1 2">
    <name type="scientific">Citrus sinensis</name>
    <name type="common">Sweet orange</name>
    <name type="synonym">Citrus aurantium var. sinensis</name>
    <dbReference type="NCBI Taxonomy" id="2711"/>
    <lineage>
        <taxon>Eukaryota</taxon>
        <taxon>Viridiplantae</taxon>
        <taxon>Streptophyta</taxon>
        <taxon>Embryophyta</taxon>
        <taxon>Tracheophyta</taxon>
        <taxon>Spermatophyta</taxon>
        <taxon>Magnoliopsida</taxon>
        <taxon>eudicotyledons</taxon>
        <taxon>Gunneridae</taxon>
        <taxon>Pentapetalae</taxon>
        <taxon>rosids</taxon>
        <taxon>malvids</taxon>
        <taxon>Sapindales</taxon>
        <taxon>Rutaceae</taxon>
        <taxon>Aurantioideae</taxon>
        <taxon>Citrus</taxon>
    </lineage>
</organism>
<evidence type="ECO:0000313" key="2">
    <source>
        <dbReference type="Proteomes" id="UP000829398"/>
    </source>
</evidence>
<proteinExistence type="predicted"/>
<dbReference type="Proteomes" id="UP000829398">
    <property type="component" value="Chromosome 8"/>
</dbReference>
<keyword evidence="2" id="KW-1185">Reference proteome</keyword>
<comment type="caution">
    <text evidence="1">The sequence shown here is derived from an EMBL/GenBank/DDBJ whole genome shotgun (WGS) entry which is preliminary data.</text>
</comment>
<name>A0ACB8IS13_CITSI</name>